<evidence type="ECO:0000256" key="1">
    <source>
        <dbReference type="ARBA" id="ARBA00006096"/>
    </source>
</evidence>
<dbReference type="PRINTS" id="PR00922">
    <property type="entry name" value="DADACBPTASE3"/>
</dbReference>
<dbReference type="InterPro" id="IPR012338">
    <property type="entry name" value="Beta-lactam/transpept-like"/>
</dbReference>
<dbReference type="RefSeq" id="WP_121145047.1">
    <property type="nucleotide sequence ID" value="NZ_RBWY01000002.1"/>
</dbReference>
<gene>
    <name evidence="4" type="ORF">DES39_1379</name>
</gene>
<dbReference type="PANTHER" id="PTHR30023">
    <property type="entry name" value="D-ALANYL-D-ALANINE CARBOXYPEPTIDASE"/>
    <property type="match status" value="1"/>
</dbReference>
<organism evidence="4 5">
    <name type="scientific">Orbus hercynius</name>
    <dbReference type="NCBI Taxonomy" id="593135"/>
    <lineage>
        <taxon>Bacteria</taxon>
        <taxon>Pseudomonadati</taxon>
        <taxon>Pseudomonadota</taxon>
        <taxon>Gammaproteobacteria</taxon>
        <taxon>Orbales</taxon>
        <taxon>Orbaceae</taxon>
        <taxon>Orbus</taxon>
    </lineage>
</organism>
<feature type="signal peptide" evidence="3">
    <location>
        <begin position="1"/>
        <end position="27"/>
    </location>
</feature>
<keyword evidence="3" id="KW-0732">Signal</keyword>
<dbReference type="NCBIfam" id="NF008322">
    <property type="entry name" value="PRK11113.1"/>
    <property type="match status" value="1"/>
</dbReference>
<dbReference type="NCBIfam" id="TIGR00666">
    <property type="entry name" value="PBP4"/>
    <property type="match status" value="1"/>
</dbReference>
<evidence type="ECO:0000256" key="3">
    <source>
        <dbReference type="SAM" id="SignalP"/>
    </source>
</evidence>
<feature type="chain" id="PRO_5019858674" evidence="3">
    <location>
        <begin position="28"/>
        <end position="489"/>
    </location>
</feature>
<dbReference type="GO" id="GO:0006508">
    <property type="term" value="P:proteolysis"/>
    <property type="evidence" value="ECO:0007669"/>
    <property type="project" value="InterPro"/>
</dbReference>
<dbReference type="Pfam" id="PF02113">
    <property type="entry name" value="Peptidase_S13"/>
    <property type="match status" value="1"/>
</dbReference>
<dbReference type="EMBL" id="RBWY01000002">
    <property type="protein sequence ID" value="RKS85961.1"/>
    <property type="molecule type" value="Genomic_DNA"/>
</dbReference>
<keyword evidence="5" id="KW-1185">Reference proteome</keyword>
<name>A0A495RF08_9GAMM</name>
<proteinExistence type="inferred from homology"/>
<dbReference type="PANTHER" id="PTHR30023:SF0">
    <property type="entry name" value="PENICILLIN-SENSITIVE CARBOXYPEPTIDASE A"/>
    <property type="match status" value="1"/>
</dbReference>
<dbReference type="GO" id="GO:0004185">
    <property type="term" value="F:serine-type carboxypeptidase activity"/>
    <property type="evidence" value="ECO:0007669"/>
    <property type="project" value="InterPro"/>
</dbReference>
<dbReference type="Proteomes" id="UP000278542">
    <property type="component" value="Unassembled WGS sequence"/>
</dbReference>
<dbReference type="Gene3D" id="3.50.80.20">
    <property type="entry name" value="D-Ala-D-Ala carboxypeptidase C, peptidase S13"/>
    <property type="match status" value="1"/>
</dbReference>
<evidence type="ECO:0000256" key="2">
    <source>
        <dbReference type="ARBA" id="ARBA00022801"/>
    </source>
</evidence>
<dbReference type="SUPFAM" id="SSF56601">
    <property type="entry name" value="beta-lactamase/transpeptidase-like"/>
    <property type="match status" value="1"/>
</dbReference>
<comment type="caution">
    <text evidence="4">The sequence shown here is derived from an EMBL/GenBank/DDBJ whole genome shotgun (WGS) entry which is preliminary data.</text>
</comment>
<dbReference type="OrthoDB" id="9802627at2"/>
<reference evidence="4 5" key="1">
    <citation type="submission" date="2018-10" db="EMBL/GenBank/DDBJ databases">
        <title>Genomic Encyclopedia of Type Strains, Phase IV (KMG-IV): sequencing the most valuable type-strain genomes for metagenomic binning, comparative biology and taxonomic classification.</title>
        <authorList>
            <person name="Goeker M."/>
        </authorList>
    </citation>
    <scope>NUCLEOTIDE SEQUENCE [LARGE SCALE GENOMIC DNA]</scope>
    <source>
        <strain evidence="4 5">DSM 22228</strain>
    </source>
</reference>
<protein>
    <submittedName>
        <fullName evidence="4">D-Ala-D-Ala peptidase C</fullName>
    </submittedName>
</protein>
<evidence type="ECO:0000313" key="4">
    <source>
        <dbReference type="EMBL" id="RKS85961.1"/>
    </source>
</evidence>
<comment type="similarity">
    <text evidence="1">Belongs to the peptidase S13 family.</text>
</comment>
<dbReference type="Gene3D" id="3.40.710.10">
    <property type="entry name" value="DD-peptidase/beta-lactamase superfamily"/>
    <property type="match status" value="1"/>
</dbReference>
<keyword evidence="2" id="KW-0378">Hydrolase</keyword>
<dbReference type="AlphaFoldDB" id="A0A495RF08"/>
<accession>A0A495RF08</accession>
<evidence type="ECO:0000313" key="5">
    <source>
        <dbReference type="Proteomes" id="UP000278542"/>
    </source>
</evidence>
<dbReference type="GO" id="GO:0000270">
    <property type="term" value="P:peptidoglycan metabolic process"/>
    <property type="evidence" value="ECO:0007669"/>
    <property type="project" value="TreeGrafter"/>
</dbReference>
<sequence>MKKLAKTIIKFMVLITIIKVTNGYAQAQDSLAPYLPLLPNGTDLSLLVQTVEKNPATILAYQNDQFKQPASVQKLITALAAELELGRDFRFITRLQTNGKITNKQLNGDLVVQMSGDPTFNRKQLREMLSVLKLKGIDKINGNIIIDSSIFAGHDKASGWSWNNLTSCYNTAPSAIIIDGNCFYAGILPAPKIGEKATTSVSAIYPIKLTSNVRTISNLSDAVEDKYCELDMTTSDKNHYNLSGCIKHSSQKSYLKFAVADGFNYFASILKTELAQKKVKFTGKIIETKEPIIVSLVPLATNQSAPLSDLLTIMLKKSNNLIADTVFRTIGAHYFNMPGTWQNSSDAIKAILLKKANIDLENAVIVDGSGLSRLNLIDANKLMQVLQYIAANNDALQMIAMLPVAGVDGTLQYRKSFSNNGLKSIIYAKTGYLEGNYNLAGFIKTKENHYIAFIQFISGYHYMTDDNKPQNSAIIEFEKNLYQNLLNTN</sequence>
<dbReference type="InterPro" id="IPR000667">
    <property type="entry name" value="Peptidase_S13"/>
</dbReference>